<keyword evidence="1" id="KW-0472">Membrane</keyword>
<keyword evidence="6" id="KW-1185">Reference proteome</keyword>
<dbReference type="InterPro" id="IPR036737">
    <property type="entry name" value="OmpA-like_sf"/>
</dbReference>
<feature type="compositionally biased region" description="Low complexity" evidence="2">
    <location>
        <begin position="353"/>
        <end position="362"/>
    </location>
</feature>
<dbReference type="InterPro" id="IPR050330">
    <property type="entry name" value="Bact_OuterMem_StrucFunc"/>
</dbReference>
<dbReference type="InterPro" id="IPR006665">
    <property type="entry name" value="OmpA-like"/>
</dbReference>
<evidence type="ECO:0000313" key="5">
    <source>
        <dbReference type="EMBL" id="GGW21593.1"/>
    </source>
</evidence>
<feature type="region of interest" description="Disordered" evidence="2">
    <location>
        <begin position="92"/>
        <end position="145"/>
    </location>
</feature>
<evidence type="ECO:0000256" key="3">
    <source>
        <dbReference type="SAM" id="SignalP"/>
    </source>
</evidence>
<name>A0A918INL8_9RHOB</name>
<dbReference type="AlphaFoldDB" id="A0A918INL8"/>
<organism evidence="5 6">
    <name type="scientific">Gemmobacter lanyuensis</name>
    <dbReference type="NCBI Taxonomy" id="1054497"/>
    <lineage>
        <taxon>Bacteria</taxon>
        <taxon>Pseudomonadati</taxon>
        <taxon>Pseudomonadota</taxon>
        <taxon>Alphaproteobacteria</taxon>
        <taxon>Rhodobacterales</taxon>
        <taxon>Paracoccaceae</taxon>
        <taxon>Gemmobacter</taxon>
    </lineage>
</organism>
<evidence type="ECO:0000259" key="4">
    <source>
        <dbReference type="PROSITE" id="PS51123"/>
    </source>
</evidence>
<dbReference type="Gene3D" id="3.30.1330.60">
    <property type="entry name" value="OmpA-like domain"/>
    <property type="match status" value="1"/>
</dbReference>
<gene>
    <name evidence="5" type="ORF">GCM10011452_02900</name>
</gene>
<accession>A0A918INL8</accession>
<reference evidence="5" key="1">
    <citation type="journal article" date="2014" name="Int. J. Syst. Evol. Microbiol.">
        <title>Complete genome sequence of Corynebacterium casei LMG S-19264T (=DSM 44701T), isolated from a smear-ripened cheese.</title>
        <authorList>
            <consortium name="US DOE Joint Genome Institute (JGI-PGF)"/>
            <person name="Walter F."/>
            <person name="Albersmeier A."/>
            <person name="Kalinowski J."/>
            <person name="Ruckert C."/>
        </authorList>
    </citation>
    <scope>NUCLEOTIDE SEQUENCE</scope>
    <source>
        <strain evidence="5">KCTC 23714</strain>
    </source>
</reference>
<feature type="region of interest" description="Disordered" evidence="2">
    <location>
        <begin position="268"/>
        <end position="362"/>
    </location>
</feature>
<comment type="caution">
    <text evidence="5">The sequence shown here is derived from an EMBL/GenBank/DDBJ whole genome shotgun (WGS) entry which is preliminary data.</text>
</comment>
<reference evidence="5" key="2">
    <citation type="submission" date="2020-09" db="EMBL/GenBank/DDBJ databases">
        <authorList>
            <person name="Sun Q."/>
            <person name="Kim S."/>
        </authorList>
    </citation>
    <scope>NUCLEOTIDE SEQUENCE</scope>
    <source>
        <strain evidence="5">KCTC 23714</strain>
    </source>
</reference>
<dbReference type="EMBL" id="BMYQ01000001">
    <property type="protein sequence ID" value="GGW21593.1"/>
    <property type="molecule type" value="Genomic_DNA"/>
</dbReference>
<evidence type="ECO:0000313" key="6">
    <source>
        <dbReference type="Proteomes" id="UP000628984"/>
    </source>
</evidence>
<dbReference type="SUPFAM" id="SSF103088">
    <property type="entry name" value="OmpA-like"/>
    <property type="match status" value="1"/>
</dbReference>
<feature type="domain" description="OmpA-like" evidence="4">
    <location>
        <begin position="543"/>
        <end position="663"/>
    </location>
</feature>
<dbReference type="GO" id="GO:0016020">
    <property type="term" value="C:membrane"/>
    <property type="evidence" value="ECO:0007669"/>
    <property type="project" value="UniProtKB-UniRule"/>
</dbReference>
<sequence length="670" mass="69718">MKRLLTSTTALAVALSPMNAAMLRAETVIDVDGQTVICLQDRKATCPEGSVCTVAVNPKNCERNARRDLGAAAPVEEAAPVEDGVAVPADDPAQAEAELKAAEEAEAKAKAEAEAKAAEDAAKAEAAAKAAEEAEQAEAEAKAAADAQAAEEAAKAKAAADAAAAQAAEEAAKAEAKAAEKAAKAEEKAARDAAKAEAKAAREAARAAEAAAAEQAAKDPAATEQAPDVGDPLVVPELGEVVLAPAEGEDMPAAEAVDALTNILTEEASPKKKATLGTRPEGKPVPGTEAAPETAAQAEEPAPKPRKPRTKPAAAAAPHEDPAPGTRVTETTVTEADTRASSEEFKTEALTPAAKSAATADAKSATEAKKKDGLSDLEKAGLVVLGALVVGSLLKNGDRVVSNTGDRVVVQQDNGQYVVLKDDDTLLRQPGNTVRTETFADGSVRTIVSRPDGSQIVTIRDAAGRVLQRLRVGPDGRQTVLIDDLSDQIQEVDVTTLPPPRENLTISPRAEDAELRAGLLRAQAEEAGRAFSLSQIRDYPQVRALAPTVDVDSITFATGSAAIRSTEAAKLSELGRFMAQMIRRNPDEMFLIEGHTDAVGSGAYNLALSDRRAESVALALTEYFDVPPENMVVQGYGETELRVPTAGDEPRNRRAVVRMISPLMQQLAGR</sequence>
<feature type="compositionally biased region" description="Basic and acidic residues" evidence="2">
    <location>
        <begin position="336"/>
        <end position="347"/>
    </location>
</feature>
<dbReference type="PANTHER" id="PTHR30329">
    <property type="entry name" value="STATOR ELEMENT OF FLAGELLAR MOTOR COMPLEX"/>
    <property type="match status" value="1"/>
</dbReference>
<feature type="compositionally biased region" description="Low complexity" evidence="2">
    <location>
        <begin position="284"/>
        <end position="300"/>
    </location>
</feature>
<feature type="region of interest" description="Disordered" evidence="2">
    <location>
        <begin position="206"/>
        <end position="232"/>
    </location>
</feature>
<feature type="signal peptide" evidence="3">
    <location>
        <begin position="1"/>
        <end position="20"/>
    </location>
</feature>
<dbReference type="CDD" id="cd07185">
    <property type="entry name" value="OmpA_C-like"/>
    <property type="match status" value="1"/>
</dbReference>
<feature type="compositionally biased region" description="Low complexity" evidence="2">
    <location>
        <begin position="207"/>
        <end position="222"/>
    </location>
</feature>
<dbReference type="RefSeq" id="WP_308429859.1">
    <property type="nucleotide sequence ID" value="NZ_BMYQ01000001.1"/>
</dbReference>
<feature type="compositionally biased region" description="Basic and acidic residues" evidence="2">
    <location>
        <begin position="97"/>
        <end position="123"/>
    </location>
</feature>
<proteinExistence type="predicted"/>
<dbReference type="PANTHER" id="PTHR30329:SF21">
    <property type="entry name" value="LIPOPROTEIN YIAD-RELATED"/>
    <property type="match status" value="1"/>
</dbReference>
<dbReference type="Proteomes" id="UP000628984">
    <property type="component" value="Unassembled WGS sequence"/>
</dbReference>
<dbReference type="Pfam" id="PF00691">
    <property type="entry name" value="OmpA"/>
    <property type="match status" value="1"/>
</dbReference>
<dbReference type="PROSITE" id="PS51123">
    <property type="entry name" value="OMPA_2"/>
    <property type="match status" value="1"/>
</dbReference>
<evidence type="ECO:0000256" key="1">
    <source>
        <dbReference type="PROSITE-ProRule" id="PRU00473"/>
    </source>
</evidence>
<keyword evidence="3" id="KW-0732">Signal</keyword>
<feature type="chain" id="PRO_5037664637" description="OmpA-like domain-containing protein" evidence="3">
    <location>
        <begin position="21"/>
        <end position="670"/>
    </location>
</feature>
<protein>
    <recommendedName>
        <fullName evidence="4">OmpA-like domain-containing protein</fullName>
    </recommendedName>
</protein>
<evidence type="ECO:0000256" key="2">
    <source>
        <dbReference type="SAM" id="MobiDB-lite"/>
    </source>
</evidence>